<reference evidence="8 9" key="1">
    <citation type="submission" date="2021-07" db="EMBL/GenBank/DDBJ databases">
        <title>Sphingomonas sp.</title>
        <authorList>
            <person name="Feng G."/>
            <person name="Li J."/>
            <person name="Pan M."/>
        </authorList>
    </citation>
    <scope>NUCLEOTIDE SEQUENCE [LARGE SCALE GENOMIC DNA]</scope>
    <source>
        <strain evidence="8 9">RRHST34</strain>
    </source>
</reference>
<gene>
    <name evidence="8" type="primary">mreC</name>
    <name evidence="8" type="ORF">KZ820_00620</name>
</gene>
<keyword evidence="6" id="KW-1133">Transmembrane helix</keyword>
<name>A0ABS7BIC8_9SPHN</name>
<dbReference type="PANTHER" id="PTHR34138:SF1">
    <property type="entry name" value="CELL SHAPE-DETERMINING PROTEIN MREC"/>
    <property type="match status" value="1"/>
</dbReference>
<dbReference type="Gene3D" id="2.40.10.350">
    <property type="entry name" value="Rod shape-determining protein MreC, domain 2"/>
    <property type="match status" value="1"/>
</dbReference>
<dbReference type="PANTHER" id="PTHR34138">
    <property type="entry name" value="CELL SHAPE-DETERMINING PROTEIN MREC"/>
    <property type="match status" value="1"/>
</dbReference>
<evidence type="ECO:0000256" key="6">
    <source>
        <dbReference type="SAM" id="Phobius"/>
    </source>
</evidence>
<evidence type="ECO:0000313" key="9">
    <source>
        <dbReference type="Proteomes" id="UP000759103"/>
    </source>
</evidence>
<keyword evidence="6" id="KW-0472">Membrane</keyword>
<evidence type="ECO:0000313" key="8">
    <source>
        <dbReference type="EMBL" id="MBW6529227.1"/>
    </source>
</evidence>
<evidence type="ECO:0000259" key="7">
    <source>
        <dbReference type="Pfam" id="PF04085"/>
    </source>
</evidence>
<dbReference type="InterPro" id="IPR007221">
    <property type="entry name" value="MreC"/>
</dbReference>
<dbReference type="InterPro" id="IPR055342">
    <property type="entry name" value="MreC_beta-barrel_core"/>
</dbReference>
<proteinExistence type="inferred from homology"/>
<keyword evidence="9" id="KW-1185">Reference proteome</keyword>
<evidence type="ECO:0000256" key="1">
    <source>
        <dbReference type="ARBA" id="ARBA00009369"/>
    </source>
</evidence>
<dbReference type="Gene3D" id="2.40.10.340">
    <property type="entry name" value="Rod shape-determining protein MreC, domain 1"/>
    <property type="match status" value="1"/>
</dbReference>
<feature type="domain" description="Rod shape-determining protein MreC beta-barrel core" evidence="7">
    <location>
        <begin position="135"/>
        <end position="273"/>
    </location>
</feature>
<dbReference type="RefSeq" id="WP_219746811.1">
    <property type="nucleotide sequence ID" value="NZ_JAHXZN010000001.1"/>
</dbReference>
<dbReference type="InterPro" id="IPR042175">
    <property type="entry name" value="Cell/Rod_MreC_2"/>
</dbReference>
<dbReference type="Proteomes" id="UP000759103">
    <property type="component" value="Unassembled WGS sequence"/>
</dbReference>
<dbReference type="EMBL" id="JAHXZN010000001">
    <property type="protein sequence ID" value="MBW6529227.1"/>
    <property type="molecule type" value="Genomic_DNA"/>
</dbReference>
<keyword evidence="6" id="KW-0812">Transmembrane</keyword>
<dbReference type="Pfam" id="PF04085">
    <property type="entry name" value="MreC"/>
    <property type="match status" value="1"/>
</dbReference>
<dbReference type="InterPro" id="IPR042177">
    <property type="entry name" value="Cell/Rod_1"/>
</dbReference>
<keyword evidence="3" id="KW-0133">Cell shape</keyword>
<protein>
    <recommendedName>
        <fullName evidence="2">Cell shape-determining protein MreC</fullName>
    </recommendedName>
    <alternativeName>
        <fullName evidence="4">Cell shape protein MreC</fullName>
    </alternativeName>
</protein>
<feature type="compositionally biased region" description="Pro residues" evidence="5">
    <location>
        <begin position="279"/>
        <end position="300"/>
    </location>
</feature>
<organism evidence="8 9">
    <name type="scientific">Sphingomonas citri</name>
    <dbReference type="NCBI Taxonomy" id="2862499"/>
    <lineage>
        <taxon>Bacteria</taxon>
        <taxon>Pseudomonadati</taxon>
        <taxon>Pseudomonadota</taxon>
        <taxon>Alphaproteobacteria</taxon>
        <taxon>Sphingomonadales</taxon>
        <taxon>Sphingomonadaceae</taxon>
        <taxon>Sphingomonas</taxon>
    </lineage>
</organism>
<evidence type="ECO:0000256" key="5">
    <source>
        <dbReference type="SAM" id="MobiDB-lite"/>
    </source>
</evidence>
<evidence type="ECO:0000256" key="2">
    <source>
        <dbReference type="ARBA" id="ARBA00013855"/>
    </source>
</evidence>
<evidence type="ECO:0000256" key="3">
    <source>
        <dbReference type="ARBA" id="ARBA00022960"/>
    </source>
</evidence>
<comment type="similarity">
    <text evidence="1">Belongs to the MreC family.</text>
</comment>
<comment type="caution">
    <text evidence="8">The sequence shown here is derived from an EMBL/GenBank/DDBJ whole genome shotgun (WGS) entry which is preliminary data.</text>
</comment>
<feature type="region of interest" description="Disordered" evidence="5">
    <location>
        <begin position="277"/>
        <end position="300"/>
    </location>
</feature>
<sequence length="300" mass="31398">MAPSRDRRPGFSRRAQYSLFLTYILGIAGAVVGAVLLALSTFNPVAFNALRSAVAELTAPPAALLAGAGSQLASIPDAIASHFQVRGENRELRARLNQARGALLAGRQAQIENVRLRRLLTLRDRLPETIAAARIVSTSASSTRRFGLLNAGSFQGVADGQPVTGPEGLIGRVLYVGPDTARVLLITDPESVVPVRRTRDGRPALAAGRGDGLVDVRTIDTADGRFRPGDLFVTSGTGGIFVPGVPVARVLRAGTDSAPARPFARPDSLDVALVHRAFMPPPPAPPAPAPKPSPSATPEP</sequence>
<dbReference type="NCBIfam" id="TIGR00219">
    <property type="entry name" value="mreC"/>
    <property type="match status" value="1"/>
</dbReference>
<evidence type="ECO:0000256" key="4">
    <source>
        <dbReference type="ARBA" id="ARBA00032089"/>
    </source>
</evidence>
<accession>A0ABS7BIC8</accession>
<feature type="transmembrane region" description="Helical" evidence="6">
    <location>
        <begin position="20"/>
        <end position="42"/>
    </location>
</feature>